<keyword evidence="7" id="KW-0472">Membrane</keyword>
<dbReference type="PANTHER" id="PTHR23077">
    <property type="entry name" value="AAA-FAMILY ATPASE"/>
    <property type="match status" value="1"/>
</dbReference>
<dbReference type="OrthoDB" id="2187at2759"/>
<comment type="similarity">
    <text evidence="2">Belongs to the AAA ATPase family.</text>
</comment>
<evidence type="ECO:0000259" key="11">
    <source>
        <dbReference type="SMART" id="SM00382"/>
    </source>
</evidence>
<dbReference type="InterPro" id="IPR047533">
    <property type="entry name" value="RecA-like_PEX6_r2"/>
</dbReference>
<evidence type="ECO:0000256" key="1">
    <source>
        <dbReference type="ARBA" id="ARBA00004370"/>
    </source>
</evidence>
<dbReference type="Pfam" id="PF00004">
    <property type="entry name" value="AAA"/>
    <property type="match status" value="2"/>
</dbReference>
<accession>A0A9Q0S6G7</accession>
<dbReference type="AlphaFoldDB" id="A0A9Q0S6G7"/>
<evidence type="ECO:0000256" key="7">
    <source>
        <dbReference type="ARBA" id="ARBA00023136"/>
    </source>
</evidence>
<dbReference type="InterPro" id="IPR003959">
    <property type="entry name" value="ATPase_AAA_core"/>
</dbReference>
<dbReference type="GO" id="GO:0016887">
    <property type="term" value="F:ATP hydrolysis activity"/>
    <property type="evidence" value="ECO:0007669"/>
    <property type="project" value="InterPro"/>
</dbReference>
<comment type="subcellular location">
    <subcellularLocation>
        <location evidence="1">Membrane</location>
    </subcellularLocation>
</comment>
<feature type="domain" description="AAA+ ATPase" evidence="11">
    <location>
        <begin position="338"/>
        <end position="466"/>
    </location>
</feature>
<dbReference type="InterPro" id="IPR003960">
    <property type="entry name" value="ATPase_AAA_CS"/>
</dbReference>
<evidence type="ECO:0000313" key="12">
    <source>
        <dbReference type="EMBL" id="KAJ6645275.1"/>
    </source>
</evidence>
<dbReference type="PROSITE" id="PS00674">
    <property type="entry name" value="AAA"/>
    <property type="match status" value="1"/>
</dbReference>
<comment type="caution">
    <text evidence="12">The sequence shown here is derived from an EMBL/GenBank/DDBJ whole genome shotgun (WGS) entry which is preliminary data.</text>
</comment>
<evidence type="ECO:0000256" key="6">
    <source>
        <dbReference type="ARBA" id="ARBA00022840"/>
    </source>
</evidence>
<dbReference type="GO" id="GO:0005829">
    <property type="term" value="C:cytosol"/>
    <property type="evidence" value="ECO:0007669"/>
    <property type="project" value="TreeGrafter"/>
</dbReference>
<keyword evidence="6" id="KW-0067">ATP-binding</keyword>
<dbReference type="GO" id="GO:0016558">
    <property type="term" value="P:protein import into peroxisome matrix"/>
    <property type="evidence" value="ECO:0007669"/>
    <property type="project" value="TreeGrafter"/>
</dbReference>
<keyword evidence="13" id="KW-1185">Reference proteome</keyword>
<evidence type="ECO:0000313" key="13">
    <source>
        <dbReference type="Proteomes" id="UP001151699"/>
    </source>
</evidence>
<dbReference type="InterPro" id="IPR003593">
    <property type="entry name" value="AAA+_ATPase"/>
</dbReference>
<keyword evidence="3" id="KW-0962">Peroxisome biogenesis</keyword>
<feature type="domain" description="AAA+ ATPase" evidence="11">
    <location>
        <begin position="619"/>
        <end position="761"/>
    </location>
</feature>
<dbReference type="GO" id="GO:0005524">
    <property type="term" value="F:ATP binding"/>
    <property type="evidence" value="ECO:0007669"/>
    <property type="project" value="UniProtKB-KW"/>
</dbReference>
<dbReference type="InterPro" id="IPR050168">
    <property type="entry name" value="AAA_ATPase_domain"/>
</dbReference>
<dbReference type="Gene3D" id="3.40.50.300">
    <property type="entry name" value="P-loop containing nucleotide triphosphate hydrolases"/>
    <property type="match status" value="2"/>
</dbReference>
<dbReference type="Proteomes" id="UP001151699">
    <property type="component" value="Chromosome A"/>
</dbReference>
<proteinExistence type="inferred from homology"/>
<evidence type="ECO:0000256" key="5">
    <source>
        <dbReference type="ARBA" id="ARBA00022801"/>
    </source>
</evidence>
<comment type="catalytic activity">
    <reaction evidence="10">
        <text>ATP + H2O = ADP + phosphate + H(+)</text>
        <dbReference type="Rhea" id="RHEA:13065"/>
        <dbReference type="ChEBI" id="CHEBI:15377"/>
        <dbReference type="ChEBI" id="CHEBI:15378"/>
        <dbReference type="ChEBI" id="CHEBI:30616"/>
        <dbReference type="ChEBI" id="CHEBI:43474"/>
        <dbReference type="ChEBI" id="CHEBI:456216"/>
    </reaction>
    <physiologicalReaction direction="left-to-right" evidence="10">
        <dbReference type="Rhea" id="RHEA:13066"/>
    </physiologicalReaction>
</comment>
<dbReference type="EMBL" id="WJQU01000001">
    <property type="protein sequence ID" value="KAJ6645275.1"/>
    <property type="molecule type" value="Genomic_DNA"/>
</dbReference>
<dbReference type="SMART" id="SM00382">
    <property type="entry name" value="AAA"/>
    <property type="match status" value="2"/>
</dbReference>
<gene>
    <name evidence="12" type="primary">Pex6</name>
    <name evidence="12" type="ORF">Bhyg_00479</name>
</gene>
<evidence type="ECO:0000256" key="3">
    <source>
        <dbReference type="ARBA" id="ARBA00022593"/>
    </source>
</evidence>
<keyword evidence="4" id="KW-0547">Nucleotide-binding</keyword>
<evidence type="ECO:0000256" key="4">
    <source>
        <dbReference type="ARBA" id="ARBA00022741"/>
    </source>
</evidence>
<evidence type="ECO:0000256" key="8">
    <source>
        <dbReference type="ARBA" id="ARBA00034811"/>
    </source>
</evidence>
<dbReference type="Gene3D" id="1.10.8.60">
    <property type="match status" value="1"/>
</dbReference>
<dbReference type="FunFam" id="3.40.50.300:FF:000109">
    <property type="entry name" value="Peroxisomal biogenesis factor 6"/>
    <property type="match status" value="1"/>
</dbReference>
<sequence length="868" mass="98496">MVPRKKPCIDRYLRILCTTTEIILSKRPQKLIPFYWLLKLVKTYCAGMQAKYRLLPMPKRFYEYFIKNEFFKSDHYVAVTEDIYNKFVSVKELNWVNLNFGNGQHSNSAGSLEIENQSEIVSTILNKPNSSILVPVIQIISNECQSNCVFVSENCFQNFIAKYRLPNESIYVSIQELQNSQSICQLATKATIFIINNPNDVTNDMIDEILGCYFQSPRILYRNFTYEIILDDSLLGTSVYAKYFHIFANLKRIYFRCVHVESQENPFEIMAVVVKGLSSIHQTTSINYAVPRQFLHDLCIIETCPNGLTKYYTELQSSIRPFITTNGNKTNSLASRNIFPVFLLYGDRGSGKNTVVNAVAQSFGIQTYVVDCADIVSQIAAQTEARLKLVLSKANICEPLVICLHNFEIYGVDNEGHEDLRLITAFQSEIQSLFTKDRQFPVILIALSGNKEPKAMIQRLFLETMKFLPPDQNERYEILKWLHFRETMSEEIFNHRIQNIPLCDVSQVDKYFKEFNEDRKMIFNVVASKTQGFLYGDLILLYENSVRQSKLQQSASLTLQHFESNLTRMQTDFADSLGAPKVPKVLWSDIGGLAKLKDEIQSSIGLPLKHMHLMGKNMRRSGILLYGPPGTGKTLVAKAVATECNLSFLSVQGPELLNMYVGQSEQNVREVFARARSAAPCVVFLDELDSLAPNRGMAGDSGGVMDRVVSQLLAEMDGMTSDNEPRKQIFILAATNRPDLIDPALLRPGRFDKLLYVGPCITRDDKISVLAAQLKKFTLAEKLTVESIAELLKEDMTGADLYSICSNAWLSAVRRTVTQRKTDSQLMPENIVVNIDDFKQAASNFVPSISKKDLEYFNKLKTNFSPTN</sequence>
<keyword evidence="5" id="KW-0378">Hydrolase</keyword>
<dbReference type="CDD" id="cd19527">
    <property type="entry name" value="RecA-like_PEX6_r2"/>
    <property type="match status" value="1"/>
</dbReference>
<dbReference type="InterPro" id="IPR027417">
    <property type="entry name" value="P-loop_NTPase"/>
</dbReference>
<protein>
    <recommendedName>
        <fullName evidence="8">Peroxisomal ATPase PEX6</fullName>
    </recommendedName>
    <alternativeName>
        <fullName evidence="9">Peroxin-6</fullName>
    </alternativeName>
</protein>
<evidence type="ECO:0000256" key="10">
    <source>
        <dbReference type="ARBA" id="ARBA00048778"/>
    </source>
</evidence>
<evidence type="ECO:0000256" key="9">
    <source>
        <dbReference type="ARBA" id="ARBA00034920"/>
    </source>
</evidence>
<reference evidence="12" key="1">
    <citation type="submission" date="2022-07" db="EMBL/GenBank/DDBJ databases">
        <authorList>
            <person name="Trinca V."/>
            <person name="Uliana J.V.C."/>
            <person name="Torres T.T."/>
            <person name="Ward R.J."/>
            <person name="Monesi N."/>
        </authorList>
    </citation>
    <scope>NUCLEOTIDE SEQUENCE</scope>
    <source>
        <strain evidence="12">HSMRA1968</strain>
        <tissue evidence="12">Whole embryos</tissue>
    </source>
</reference>
<name>A0A9Q0S6G7_9DIPT</name>
<organism evidence="12 13">
    <name type="scientific">Pseudolycoriella hygida</name>
    <dbReference type="NCBI Taxonomy" id="35572"/>
    <lineage>
        <taxon>Eukaryota</taxon>
        <taxon>Metazoa</taxon>
        <taxon>Ecdysozoa</taxon>
        <taxon>Arthropoda</taxon>
        <taxon>Hexapoda</taxon>
        <taxon>Insecta</taxon>
        <taxon>Pterygota</taxon>
        <taxon>Neoptera</taxon>
        <taxon>Endopterygota</taxon>
        <taxon>Diptera</taxon>
        <taxon>Nematocera</taxon>
        <taxon>Sciaroidea</taxon>
        <taxon>Sciaridae</taxon>
        <taxon>Pseudolycoriella</taxon>
    </lineage>
</organism>
<evidence type="ECO:0000256" key="2">
    <source>
        <dbReference type="ARBA" id="ARBA00006914"/>
    </source>
</evidence>
<dbReference type="SUPFAM" id="SSF52540">
    <property type="entry name" value="P-loop containing nucleoside triphosphate hydrolases"/>
    <property type="match status" value="2"/>
</dbReference>
<dbReference type="PANTHER" id="PTHR23077:SF9">
    <property type="entry name" value="PEROXISOMAL ATPASE PEX6"/>
    <property type="match status" value="1"/>
</dbReference>
<dbReference type="GO" id="GO:0005778">
    <property type="term" value="C:peroxisomal membrane"/>
    <property type="evidence" value="ECO:0007669"/>
    <property type="project" value="TreeGrafter"/>
</dbReference>